<keyword evidence="5 10" id="KW-1133">Transmembrane helix</keyword>
<dbReference type="InterPro" id="IPR052192">
    <property type="entry name" value="Insect_Ionotropic_Sensory_Rcpt"/>
</dbReference>
<dbReference type="Gene3D" id="1.10.287.70">
    <property type="match status" value="2"/>
</dbReference>
<dbReference type="GO" id="GO:0015276">
    <property type="term" value="F:ligand-gated monoatomic ion channel activity"/>
    <property type="evidence" value="ECO:0007669"/>
    <property type="project" value="InterPro"/>
</dbReference>
<accession>A0AAW0TDD2</accession>
<evidence type="ECO:0000313" key="13">
    <source>
        <dbReference type="Proteomes" id="UP001487740"/>
    </source>
</evidence>
<feature type="transmembrane region" description="Helical" evidence="10">
    <location>
        <begin position="956"/>
        <end position="975"/>
    </location>
</feature>
<comment type="subcellular location">
    <subcellularLocation>
        <location evidence="1">Cell membrane</location>
        <topology evidence="1">Multi-pass membrane protein</topology>
    </subcellularLocation>
</comment>
<feature type="transmembrane region" description="Helical" evidence="10">
    <location>
        <begin position="357"/>
        <end position="375"/>
    </location>
</feature>
<keyword evidence="7" id="KW-0675">Receptor</keyword>
<feature type="domain" description="Ionotropic glutamate receptor C-terminal" evidence="11">
    <location>
        <begin position="326"/>
        <end position="600"/>
    </location>
</feature>
<feature type="transmembrane region" description="Helical" evidence="10">
    <location>
        <begin position="897"/>
        <end position="920"/>
    </location>
</feature>
<feature type="domain" description="Ionotropic glutamate receptor C-terminal" evidence="11">
    <location>
        <begin position="898"/>
        <end position="1173"/>
    </location>
</feature>
<evidence type="ECO:0000256" key="10">
    <source>
        <dbReference type="SAM" id="Phobius"/>
    </source>
</evidence>
<reference evidence="12 13" key="1">
    <citation type="submission" date="2023-03" db="EMBL/GenBank/DDBJ databases">
        <title>High-quality genome of Scylla paramamosain provides insights in environmental adaptation.</title>
        <authorList>
            <person name="Zhang L."/>
        </authorList>
    </citation>
    <scope>NUCLEOTIDE SEQUENCE [LARGE SCALE GENOMIC DNA]</scope>
    <source>
        <strain evidence="12">LZ_2023a</strain>
        <tissue evidence="12">Muscle</tissue>
    </source>
</reference>
<keyword evidence="6 10" id="KW-0472">Membrane</keyword>
<feature type="transmembrane region" description="Helical" evidence="10">
    <location>
        <begin position="594"/>
        <end position="615"/>
    </location>
</feature>
<evidence type="ECO:0000256" key="1">
    <source>
        <dbReference type="ARBA" id="ARBA00004651"/>
    </source>
</evidence>
<evidence type="ECO:0000256" key="6">
    <source>
        <dbReference type="ARBA" id="ARBA00023136"/>
    </source>
</evidence>
<evidence type="ECO:0000256" key="2">
    <source>
        <dbReference type="ARBA" id="ARBA00008685"/>
    </source>
</evidence>
<organism evidence="12 13">
    <name type="scientific">Scylla paramamosain</name>
    <name type="common">Mud crab</name>
    <dbReference type="NCBI Taxonomy" id="85552"/>
    <lineage>
        <taxon>Eukaryota</taxon>
        <taxon>Metazoa</taxon>
        <taxon>Ecdysozoa</taxon>
        <taxon>Arthropoda</taxon>
        <taxon>Crustacea</taxon>
        <taxon>Multicrustacea</taxon>
        <taxon>Malacostraca</taxon>
        <taxon>Eumalacostraca</taxon>
        <taxon>Eucarida</taxon>
        <taxon>Decapoda</taxon>
        <taxon>Pleocyemata</taxon>
        <taxon>Brachyura</taxon>
        <taxon>Eubrachyura</taxon>
        <taxon>Portunoidea</taxon>
        <taxon>Portunidae</taxon>
        <taxon>Portuninae</taxon>
        <taxon>Scylla</taxon>
    </lineage>
</organism>
<sequence>MFSEAESVPLGIDSDPPITAPTARYKRNPTIAVSQQRADFAPIFIHYGTLVGMFEVRAVGREGGGAWFTPLSEVVVRARQIRRWSWCVTVVVVSEDPEFLSAFAKSSLQHRLLVWTTRLLVVTRLTLQQVHRLLSSHWTFSMMNAMVLNQQQESSGNRFSLYSHLPYSPQGGQVVQAASWRQPAHRSLHIKFSSLFPEKFSNFYGAIVNVSVLPYAPYWEETAREAEDGTLVKAYSGTDYELLHTMSTTLNFTIHVLPSSTWEEVGQLVADRVSFMSPMHHVPVAQRLKIYDFSYGYEYGSFAFSAATPSLRPRWQSLYYPLSDFVWLAVLAVLCFVPVSLYVVNLLASRLEFENKISFSVAIQMVTATLLSQNLSIQLPKSHANRALVMAWLLFAFIVGTVYRGNLTAALTLPKYPPRPETVEDMVETFDRISMPSYGGVFIENFKNSSYSVFREMGEKMFIIKSALEAMQRSRDLRESHVGWESYMATIIARHFIMADGSAQIYLGRESVSRTLTAWPLPHDAPFKRQVDAIMVTVLEAGLYEKWRSDFLDAVKKETREKQKKALEGEAEGSPEDTGGLVNALNLVHMQGPLLLLLLGLGGAGFVFAVEVLAFSSPFFTCGARWEAVRAILGQPESVKCSLVQLMHGLVSAQSVREMVGQFGIPVGVFEAQMANDVANDTWTTQLSQTVRQARKIRRGSWCMTVVVVSDDSDFLDAFAKSSLQHRLLVWTTRLLVLTRLTLQQVHRLLSSHWTFSMMNAMVLNQQQESSGSSFHGATINVAALPYAPYWDETVQEAEDGRSVKIYSGTDYQLLSVMCHYLNFKIYNIPTSTWKEIGQLVAERKAFMSPVHHVPVAQRRALYDFSYGYEFGSTDFCAAVPSLSPKWHSLYYPLSDYVWLAVLAMLIIVPASLYAVNLLANWLISENRMSLGVSSQTVIATLLAQDLPVKPPKTQAIRALVAAWLLFAFIVGAVYRSNLTAALTLPKYPPRPETIADLVKAFDRISMPPFSKVMIDDFRSSSTPVVKEMGEKMFLTSSVMEALQRTRDGRQAHVGWRTYLSVLIANNFILADGSAEIYLGRESVRQTLTAWPLPHDAPFKRQVDVIMVAVLEAGLYEKWREDILDAIKKETRRKQRQTRQEEEESKSSGDAGGLVSALSLVHMQGPLLLVLLGLVSAVLVFAAEKINGSECGARWEAVRAVLGQPETVQCSLLQLMHGFISAQSIHEVPMVGQFGIPVGVFEAQVASEAANDTWTTQLSQAVRQARKVSKAVVHRLSPNSGLYESVCLDAGELKALS</sequence>
<evidence type="ECO:0000256" key="5">
    <source>
        <dbReference type="ARBA" id="ARBA00022989"/>
    </source>
</evidence>
<evidence type="ECO:0000256" key="9">
    <source>
        <dbReference type="SAM" id="MobiDB-lite"/>
    </source>
</evidence>
<dbReference type="GO" id="GO:0050906">
    <property type="term" value="P:detection of stimulus involved in sensory perception"/>
    <property type="evidence" value="ECO:0007669"/>
    <property type="project" value="UniProtKB-ARBA"/>
</dbReference>
<feature type="transmembrane region" description="Helical" evidence="10">
    <location>
        <begin position="325"/>
        <end position="345"/>
    </location>
</feature>
<dbReference type="InterPro" id="IPR001320">
    <property type="entry name" value="Iontro_rcpt_C"/>
</dbReference>
<dbReference type="PANTHER" id="PTHR42643:SF39">
    <property type="entry name" value="IONOTROPIC RECEPTOR 56A-RELATED"/>
    <property type="match status" value="1"/>
</dbReference>
<keyword evidence="3" id="KW-1003">Cell membrane</keyword>
<dbReference type="Pfam" id="PF00060">
    <property type="entry name" value="Lig_chan"/>
    <property type="match status" value="2"/>
</dbReference>
<evidence type="ECO:0000256" key="8">
    <source>
        <dbReference type="ARBA" id="ARBA00023180"/>
    </source>
</evidence>
<feature type="transmembrane region" description="Helical" evidence="10">
    <location>
        <begin position="387"/>
        <end position="405"/>
    </location>
</feature>
<gene>
    <name evidence="12" type="ORF">O3P69_014451</name>
</gene>
<dbReference type="PANTHER" id="PTHR42643">
    <property type="entry name" value="IONOTROPIC RECEPTOR 20A-RELATED"/>
    <property type="match status" value="1"/>
</dbReference>
<evidence type="ECO:0000313" key="12">
    <source>
        <dbReference type="EMBL" id="KAK8384885.1"/>
    </source>
</evidence>
<evidence type="ECO:0000256" key="3">
    <source>
        <dbReference type="ARBA" id="ARBA00022475"/>
    </source>
</evidence>
<dbReference type="EMBL" id="JARAKH010000034">
    <property type="protein sequence ID" value="KAK8384885.1"/>
    <property type="molecule type" value="Genomic_DNA"/>
</dbReference>
<dbReference type="Proteomes" id="UP001487740">
    <property type="component" value="Unassembled WGS sequence"/>
</dbReference>
<keyword evidence="8" id="KW-0325">Glycoprotein</keyword>
<evidence type="ECO:0000256" key="7">
    <source>
        <dbReference type="ARBA" id="ARBA00023170"/>
    </source>
</evidence>
<dbReference type="GO" id="GO:0005886">
    <property type="term" value="C:plasma membrane"/>
    <property type="evidence" value="ECO:0007669"/>
    <property type="project" value="UniProtKB-SubCell"/>
</dbReference>
<comment type="similarity">
    <text evidence="2">Belongs to the glutamate-gated ion channel (TC 1.A.10.1) family.</text>
</comment>
<name>A0AAW0TDD2_SCYPA</name>
<comment type="caution">
    <text evidence="12">The sequence shown here is derived from an EMBL/GenBank/DDBJ whole genome shotgun (WGS) entry which is preliminary data.</text>
</comment>
<evidence type="ECO:0000256" key="4">
    <source>
        <dbReference type="ARBA" id="ARBA00022692"/>
    </source>
</evidence>
<keyword evidence="4 10" id="KW-0812">Transmembrane</keyword>
<feature type="region of interest" description="Disordered" evidence="9">
    <location>
        <begin position="1131"/>
        <end position="1151"/>
    </location>
</feature>
<proteinExistence type="inferred from homology"/>
<protein>
    <recommendedName>
        <fullName evidence="11">Ionotropic glutamate receptor C-terminal domain-containing protein</fullName>
    </recommendedName>
</protein>
<dbReference type="SUPFAM" id="SSF53850">
    <property type="entry name" value="Periplasmic binding protein-like II"/>
    <property type="match status" value="2"/>
</dbReference>
<keyword evidence="13" id="KW-1185">Reference proteome</keyword>
<evidence type="ECO:0000259" key="11">
    <source>
        <dbReference type="Pfam" id="PF00060"/>
    </source>
</evidence>